<evidence type="ECO:0000313" key="3">
    <source>
        <dbReference type="Proteomes" id="UP001176941"/>
    </source>
</evidence>
<dbReference type="Proteomes" id="UP001176941">
    <property type="component" value="Chromosome X"/>
</dbReference>
<sequence>MPDWAATSGGTAWEGGGRGTGSQEPSFRFPTARGSSGHSSRPPLDPPIKKEETRRDRLRSGSAAQRMSKSGAGTAPCLPHSAARPYGRLVERRRRRR</sequence>
<feature type="compositionally biased region" description="Basic and acidic residues" evidence="1">
    <location>
        <begin position="47"/>
        <end position="59"/>
    </location>
</feature>
<feature type="region of interest" description="Disordered" evidence="1">
    <location>
        <begin position="1"/>
        <end position="97"/>
    </location>
</feature>
<evidence type="ECO:0000256" key="1">
    <source>
        <dbReference type="SAM" id="MobiDB-lite"/>
    </source>
</evidence>
<feature type="compositionally biased region" description="Low complexity" evidence="1">
    <location>
        <begin position="1"/>
        <end position="11"/>
    </location>
</feature>
<name>A0ABN9A543_RANTA</name>
<dbReference type="EMBL" id="OX460343">
    <property type="protein sequence ID" value="CAI9181054.1"/>
    <property type="molecule type" value="Genomic_DNA"/>
</dbReference>
<proteinExistence type="predicted"/>
<protein>
    <submittedName>
        <fullName evidence="2">Uncharacterized protein</fullName>
    </submittedName>
</protein>
<organism evidence="2 3">
    <name type="scientific">Rangifer tarandus platyrhynchus</name>
    <name type="common">Svalbard reindeer</name>
    <dbReference type="NCBI Taxonomy" id="3082113"/>
    <lineage>
        <taxon>Eukaryota</taxon>
        <taxon>Metazoa</taxon>
        <taxon>Chordata</taxon>
        <taxon>Craniata</taxon>
        <taxon>Vertebrata</taxon>
        <taxon>Euteleostomi</taxon>
        <taxon>Mammalia</taxon>
        <taxon>Eutheria</taxon>
        <taxon>Laurasiatheria</taxon>
        <taxon>Artiodactyla</taxon>
        <taxon>Ruminantia</taxon>
        <taxon>Pecora</taxon>
        <taxon>Cervidae</taxon>
        <taxon>Odocoileinae</taxon>
        <taxon>Rangifer</taxon>
    </lineage>
</organism>
<gene>
    <name evidence="2" type="ORF">MRATA1EN1_LOCUS30016</name>
</gene>
<evidence type="ECO:0000313" key="2">
    <source>
        <dbReference type="EMBL" id="CAI9181054.1"/>
    </source>
</evidence>
<accession>A0ABN9A543</accession>
<reference evidence="2" key="1">
    <citation type="submission" date="2023-04" db="EMBL/GenBank/DDBJ databases">
        <authorList>
            <consortium name="ELIXIR-Norway"/>
        </authorList>
    </citation>
    <scope>NUCLEOTIDE SEQUENCE [LARGE SCALE GENOMIC DNA]</scope>
</reference>
<keyword evidence="3" id="KW-1185">Reference proteome</keyword>